<reference evidence="5 6" key="1">
    <citation type="submission" date="2020-03" db="EMBL/GenBank/DDBJ databases">
        <title>Sequencing the genomes of 1000 actinobacteria strains.</title>
        <authorList>
            <person name="Klenk H.-P."/>
        </authorList>
    </citation>
    <scope>NUCLEOTIDE SEQUENCE [LARGE SCALE GENOMIC DNA]</scope>
    <source>
        <strain evidence="5 6">DSM 45685</strain>
    </source>
</reference>
<evidence type="ECO:0000313" key="5">
    <source>
        <dbReference type="EMBL" id="NIJ10227.1"/>
    </source>
</evidence>
<keyword evidence="2" id="KW-0378">Hydrolase</keyword>
<name>A0A7X5ZP09_9PSEU</name>
<evidence type="ECO:0000256" key="2">
    <source>
        <dbReference type="ARBA" id="ARBA00022801"/>
    </source>
</evidence>
<dbReference type="Proteomes" id="UP000545493">
    <property type="component" value="Unassembled WGS sequence"/>
</dbReference>
<dbReference type="GO" id="GO:0006487">
    <property type="term" value="P:protein N-linked glycosylation"/>
    <property type="evidence" value="ECO:0007669"/>
    <property type="project" value="TreeGrafter"/>
</dbReference>
<comment type="caution">
    <text evidence="5">The sequence shown here is derived from an EMBL/GenBank/DDBJ whole genome shotgun (WGS) entry which is preliminary data.</text>
</comment>
<evidence type="ECO:0000313" key="6">
    <source>
        <dbReference type="Proteomes" id="UP000545493"/>
    </source>
</evidence>
<dbReference type="InterPro" id="IPR008928">
    <property type="entry name" value="6-hairpin_glycosidase_sf"/>
</dbReference>
<dbReference type="RefSeq" id="WP_243852185.1">
    <property type="nucleotide sequence ID" value="NZ_JAAOYM010000001.1"/>
</dbReference>
<dbReference type="InterPro" id="IPR054491">
    <property type="entry name" value="MGH1-like_GH"/>
</dbReference>
<accession>A0A7X5ZP09</accession>
<keyword evidence="6" id="KW-1185">Reference proteome</keyword>
<dbReference type="Gene3D" id="1.50.10.10">
    <property type="match status" value="1"/>
</dbReference>
<dbReference type="EMBL" id="JAAOYM010000001">
    <property type="protein sequence ID" value="NIJ10227.1"/>
    <property type="molecule type" value="Genomic_DNA"/>
</dbReference>
<proteinExistence type="inferred from homology"/>
<dbReference type="Pfam" id="PF22422">
    <property type="entry name" value="MGH1-like_GH"/>
    <property type="match status" value="1"/>
</dbReference>
<dbReference type="GO" id="GO:0004573">
    <property type="term" value="F:Glc3Man9GlcNAc2 oligosaccharide glucosidase activity"/>
    <property type="evidence" value="ECO:0007669"/>
    <property type="project" value="InterPro"/>
</dbReference>
<dbReference type="GO" id="GO:0009311">
    <property type="term" value="P:oligosaccharide metabolic process"/>
    <property type="evidence" value="ECO:0007669"/>
    <property type="project" value="InterPro"/>
</dbReference>
<comment type="similarity">
    <text evidence="1">Belongs to the glycosyl hydrolase 63 family.</text>
</comment>
<dbReference type="InterPro" id="IPR012341">
    <property type="entry name" value="6hp_glycosidase-like_sf"/>
</dbReference>
<keyword evidence="3" id="KW-0326">Glycosidase</keyword>
<gene>
    <name evidence="5" type="ORF">FHU38_000571</name>
</gene>
<dbReference type="InterPro" id="IPR004888">
    <property type="entry name" value="Glycoside_hydrolase_63"/>
</dbReference>
<dbReference type="SUPFAM" id="SSF48208">
    <property type="entry name" value="Six-hairpin glycosidases"/>
    <property type="match status" value="1"/>
</dbReference>
<dbReference type="PANTHER" id="PTHR10412:SF11">
    <property type="entry name" value="MANNOSYL-OLIGOSACCHARIDE GLUCOSIDASE"/>
    <property type="match status" value="1"/>
</dbReference>
<protein>
    <recommendedName>
        <fullName evidence="4">Mannosylglycerate hydrolase MGH1-like glycoside hydrolase domain-containing protein</fullName>
    </recommendedName>
</protein>
<evidence type="ECO:0000259" key="4">
    <source>
        <dbReference type="Pfam" id="PF22422"/>
    </source>
</evidence>
<organism evidence="5 6">
    <name type="scientific">Saccharomonospora amisosensis</name>
    <dbReference type="NCBI Taxonomy" id="1128677"/>
    <lineage>
        <taxon>Bacteria</taxon>
        <taxon>Bacillati</taxon>
        <taxon>Actinomycetota</taxon>
        <taxon>Actinomycetes</taxon>
        <taxon>Pseudonocardiales</taxon>
        <taxon>Pseudonocardiaceae</taxon>
        <taxon>Saccharomonospora</taxon>
    </lineage>
</organism>
<dbReference type="PANTHER" id="PTHR10412">
    <property type="entry name" value="MANNOSYL-OLIGOSACCHARIDE GLUCOSIDASE"/>
    <property type="match status" value="1"/>
</dbReference>
<sequence>MGTTRAAGTAAGGPVITTAEARPKTLPTSALAERAAVVLRDNDTGSLVTASPKLYPHMWSWDAAFIAIGLAQLDIGRAVAELDTLLAAQWSDGMIPHIVFTSATGYFPGPDRWGTDAAPQRPRHVRTSGICQPPVHAIAIRRIVDVARRTSRVDAALAEGFAARVWQRLYRWHRWIIRYRIVDASGLVAIVHGWESGMDNSPRWDEPYSRVVPGTNLPPYARLDVLRVDDPAERPSDDDYDRYLWLIEQLRGVNYEPEAVVNTSDFLVADTFATALFALASDVLAELGEELACDRDQVAELRQWAARARRAVALSCRPDTGMAADRDIRYGNWIATPTLAGFSPLLCGGAGDRAEAALLSTLDGPDWSGHPDLFAAVVPSVSPCARRFDQRRYWRGPQWPVLAWLFSWAFARRGWTAQAARLREQGLRLTADGSFGEYYEPFTGSPLGSTNQSWTAAVVLDWLASEWPSAL</sequence>
<feature type="domain" description="Mannosylglycerate hydrolase MGH1-like glycoside hydrolase" evidence="4">
    <location>
        <begin position="55"/>
        <end position="455"/>
    </location>
</feature>
<evidence type="ECO:0000256" key="3">
    <source>
        <dbReference type="ARBA" id="ARBA00023295"/>
    </source>
</evidence>
<evidence type="ECO:0000256" key="1">
    <source>
        <dbReference type="ARBA" id="ARBA00010833"/>
    </source>
</evidence>
<dbReference type="AlphaFoldDB" id="A0A7X5ZP09"/>